<comment type="similarity">
    <text evidence="1">Belongs to the LDH/MDH superfamily. MDH type 2 family.</text>
</comment>
<dbReference type="Pfam" id="PF00056">
    <property type="entry name" value="Ldh_1_N"/>
    <property type="match status" value="1"/>
</dbReference>
<feature type="binding site" evidence="8">
    <location>
        <begin position="12"/>
        <end position="18"/>
    </location>
    <ligand>
        <name>NAD(+)</name>
        <dbReference type="ChEBI" id="CHEBI:57540"/>
    </ligand>
</feature>
<evidence type="ECO:0000256" key="1">
    <source>
        <dbReference type="ARBA" id="ARBA00009613"/>
    </source>
</evidence>
<dbReference type="InterPro" id="IPR001557">
    <property type="entry name" value="L-lactate/malate_DH"/>
</dbReference>
<dbReference type="InterPro" id="IPR010945">
    <property type="entry name" value="Malate_DH_type2"/>
</dbReference>
<dbReference type="InterPro" id="IPR001236">
    <property type="entry name" value="Lactate/malate_DH_N"/>
</dbReference>
<reference evidence="13" key="1">
    <citation type="submission" date="2021-01" db="EMBL/GenBank/DDBJ databases">
        <authorList>
            <person name="Eckstrom K.M.E."/>
        </authorList>
    </citation>
    <scope>NUCLEOTIDE SEQUENCE</scope>
    <source>
        <strain evidence="13">UVCC 0001</strain>
    </source>
</reference>
<gene>
    <name evidence="13" type="ORF">QBZ16_001820</name>
</gene>
<dbReference type="InterPro" id="IPR011274">
    <property type="entry name" value="Malate_DH_NAD-dep_euk"/>
</dbReference>
<keyword evidence="14" id="KW-1185">Reference proteome</keyword>
<dbReference type="InterPro" id="IPR015955">
    <property type="entry name" value="Lactate_DH/Glyco_Ohase_4_C"/>
</dbReference>
<keyword evidence="4 8" id="KW-0520">NAD</keyword>
<evidence type="ECO:0000313" key="14">
    <source>
        <dbReference type="Proteomes" id="UP001255856"/>
    </source>
</evidence>
<dbReference type="InterPro" id="IPR022383">
    <property type="entry name" value="Lactate/malate_DH_C"/>
</dbReference>
<feature type="domain" description="Lactate/malate dehydrogenase N-terminal" evidence="11">
    <location>
        <begin position="8"/>
        <end position="153"/>
    </location>
</feature>
<dbReference type="NCBIfam" id="TIGR01758">
    <property type="entry name" value="MDH_euk_cyt"/>
    <property type="match status" value="1"/>
</dbReference>
<dbReference type="GO" id="GO:0006099">
    <property type="term" value="P:tricarboxylic acid cycle"/>
    <property type="evidence" value="ECO:0007669"/>
    <property type="project" value="UniProtKB-KW"/>
</dbReference>
<dbReference type="PIRSF" id="PIRSF000102">
    <property type="entry name" value="Lac_mal_DH"/>
    <property type="match status" value="1"/>
</dbReference>
<evidence type="ECO:0000256" key="3">
    <source>
        <dbReference type="ARBA" id="ARBA00023002"/>
    </source>
</evidence>
<feature type="binding site" evidence="7">
    <location>
        <position position="163"/>
    </location>
    <ligand>
        <name>substrate</name>
    </ligand>
</feature>
<dbReference type="EMBL" id="JASFZW010000014">
    <property type="protein sequence ID" value="KAK2075711.1"/>
    <property type="molecule type" value="Genomic_DNA"/>
</dbReference>
<feature type="binding site" evidence="8">
    <location>
        <begin position="130"/>
        <end position="132"/>
    </location>
    <ligand>
        <name>NAD(+)</name>
        <dbReference type="ChEBI" id="CHEBI:57540"/>
    </ligand>
</feature>
<name>A0AAD9ID34_PROWI</name>
<accession>A0AAD9ID34</accession>
<dbReference type="EC" id="1.1.1.37" evidence="2 10"/>
<organism evidence="13 14">
    <name type="scientific">Prototheca wickerhamii</name>
    <dbReference type="NCBI Taxonomy" id="3111"/>
    <lineage>
        <taxon>Eukaryota</taxon>
        <taxon>Viridiplantae</taxon>
        <taxon>Chlorophyta</taxon>
        <taxon>core chlorophytes</taxon>
        <taxon>Trebouxiophyceae</taxon>
        <taxon>Chlorellales</taxon>
        <taxon>Chlorellaceae</taxon>
        <taxon>Prototheca</taxon>
    </lineage>
</organism>
<feature type="binding site" evidence="7">
    <location>
        <position position="132"/>
    </location>
    <ligand>
        <name>substrate</name>
    </ligand>
</feature>
<keyword evidence="10" id="KW-0816">Tricarboxylic acid cycle</keyword>
<comment type="caution">
    <text evidence="13">The sequence shown here is derived from an EMBL/GenBank/DDBJ whole genome shotgun (WGS) entry which is preliminary data.</text>
</comment>
<evidence type="ECO:0000256" key="8">
    <source>
        <dbReference type="PIRSR" id="PIRSR000102-3"/>
    </source>
</evidence>
<evidence type="ECO:0000256" key="5">
    <source>
        <dbReference type="ARBA" id="ARBA00048313"/>
    </source>
</evidence>
<comment type="catalytic activity">
    <reaction evidence="5 10">
        <text>(S)-malate + NAD(+) = oxaloacetate + NADH + H(+)</text>
        <dbReference type="Rhea" id="RHEA:21432"/>
        <dbReference type="ChEBI" id="CHEBI:15378"/>
        <dbReference type="ChEBI" id="CHEBI:15589"/>
        <dbReference type="ChEBI" id="CHEBI:16452"/>
        <dbReference type="ChEBI" id="CHEBI:57540"/>
        <dbReference type="ChEBI" id="CHEBI:57945"/>
        <dbReference type="EC" id="1.1.1.37"/>
    </reaction>
</comment>
<dbReference type="GO" id="GO:0006108">
    <property type="term" value="P:malate metabolic process"/>
    <property type="evidence" value="ECO:0007669"/>
    <property type="project" value="InterPro"/>
</dbReference>
<dbReference type="Proteomes" id="UP001255856">
    <property type="component" value="Unassembled WGS sequence"/>
</dbReference>
<evidence type="ECO:0000259" key="12">
    <source>
        <dbReference type="Pfam" id="PF02866"/>
    </source>
</evidence>
<keyword evidence="3 9" id="KW-0560">Oxidoreductase</keyword>
<evidence type="ECO:0000256" key="7">
    <source>
        <dbReference type="PIRSR" id="PIRSR000102-2"/>
    </source>
</evidence>
<dbReference type="Gene3D" id="3.40.50.720">
    <property type="entry name" value="NAD(P)-binding Rossmann-like Domain"/>
    <property type="match status" value="1"/>
</dbReference>
<dbReference type="NCBIfam" id="NF003916">
    <property type="entry name" value="PRK05442.1"/>
    <property type="match status" value="1"/>
</dbReference>
<evidence type="ECO:0000313" key="13">
    <source>
        <dbReference type="EMBL" id="KAK2075711.1"/>
    </source>
</evidence>
<dbReference type="FunFam" id="3.40.50.720:FF:000010">
    <property type="entry name" value="Malate dehydrogenase"/>
    <property type="match status" value="1"/>
</dbReference>
<evidence type="ECO:0000256" key="9">
    <source>
        <dbReference type="RuleBase" id="RU003369"/>
    </source>
</evidence>
<dbReference type="FunFam" id="3.90.110.10:FF:000002">
    <property type="entry name" value="Malate dehydrogenase"/>
    <property type="match status" value="1"/>
</dbReference>
<dbReference type="AlphaFoldDB" id="A0AAD9ID34"/>
<dbReference type="SUPFAM" id="SSF56327">
    <property type="entry name" value="LDH C-terminal domain-like"/>
    <property type="match status" value="1"/>
</dbReference>
<dbReference type="Pfam" id="PF02866">
    <property type="entry name" value="Ldh_1_C"/>
    <property type="match status" value="1"/>
</dbReference>
<dbReference type="CDD" id="cd01336">
    <property type="entry name" value="MDH_cytoplasmic_cytosolic"/>
    <property type="match status" value="1"/>
</dbReference>
<dbReference type="InterPro" id="IPR001252">
    <property type="entry name" value="Malate_DH_AS"/>
</dbReference>
<feature type="binding site" evidence="7">
    <location>
        <position position="99"/>
    </location>
    <ligand>
        <name>substrate</name>
    </ligand>
</feature>
<feature type="binding site" evidence="8">
    <location>
        <position position="106"/>
    </location>
    <ligand>
        <name>NAD(+)</name>
        <dbReference type="ChEBI" id="CHEBI:57540"/>
    </ligand>
</feature>
<evidence type="ECO:0000256" key="6">
    <source>
        <dbReference type="PIRSR" id="PIRSR000102-1"/>
    </source>
</evidence>
<feature type="domain" description="Lactate/malate dehydrogenase C-terminal" evidence="12">
    <location>
        <begin position="157"/>
        <end position="323"/>
    </location>
</feature>
<feature type="binding site" evidence="7">
    <location>
        <position position="93"/>
    </location>
    <ligand>
        <name>substrate</name>
    </ligand>
</feature>
<proteinExistence type="inferred from homology"/>
<dbReference type="PANTHER" id="PTHR23382">
    <property type="entry name" value="MALATE DEHYDROGENASE"/>
    <property type="match status" value="1"/>
</dbReference>
<dbReference type="NCBIfam" id="TIGR01759">
    <property type="entry name" value="MalateDH-SF1"/>
    <property type="match status" value="1"/>
</dbReference>
<protein>
    <recommendedName>
        <fullName evidence="2 10">Malate dehydrogenase</fullName>
        <ecNumber evidence="2 10">1.1.1.37</ecNumber>
    </recommendedName>
</protein>
<evidence type="ECO:0000256" key="10">
    <source>
        <dbReference type="RuleBase" id="RU003405"/>
    </source>
</evidence>
<dbReference type="InterPro" id="IPR036291">
    <property type="entry name" value="NAD(P)-bd_dom_sf"/>
</dbReference>
<sequence>MAPAPKTVLITGAAGQIGYALAPLVARGAALGPDQPVILHLLDIEPAKQALEGVRMELVDSAYPLVAGIKATTDVNEAFEGVDVAILVGGFPRKAGMERKDVMSKNVSIYKAQGSALEKHGKKTAKILVVANPANTNAAVLRESAPSIPAENITAMTRLDHNRALGQLSERTGTHVGKIRNAIIWGNHSSTQYPDVNHATVDGKPAREVVKDDAYLDGDFISTVQQRGAAIIKARGLSSALSAASSACDHIRDWVLGTPEGTYVSMGVISDGSYGAPKDVIFSFPCTCKDGKWSIVQGLDIDERSAKLLKITGDELVEEKELAYECLKDM</sequence>
<dbReference type="SUPFAM" id="SSF51735">
    <property type="entry name" value="NAD(P)-binding Rossmann-fold domains"/>
    <property type="match status" value="1"/>
</dbReference>
<evidence type="ECO:0000259" key="11">
    <source>
        <dbReference type="Pfam" id="PF00056"/>
    </source>
</evidence>
<dbReference type="GO" id="GO:0030060">
    <property type="term" value="F:L-malate dehydrogenase (NAD+) activity"/>
    <property type="evidence" value="ECO:0007669"/>
    <property type="project" value="UniProtKB-EC"/>
</dbReference>
<evidence type="ECO:0000256" key="4">
    <source>
        <dbReference type="ARBA" id="ARBA00023027"/>
    </source>
</evidence>
<feature type="active site" description="Proton acceptor" evidence="6">
    <location>
        <position position="188"/>
    </location>
</feature>
<dbReference type="PROSITE" id="PS00068">
    <property type="entry name" value="MDH"/>
    <property type="match status" value="1"/>
</dbReference>
<dbReference type="Gene3D" id="3.90.110.10">
    <property type="entry name" value="Lactate dehydrogenase/glycoside hydrolase, family 4, C-terminal"/>
    <property type="match status" value="1"/>
</dbReference>
<feature type="binding site" evidence="8">
    <location>
        <position position="43"/>
    </location>
    <ligand>
        <name>NAD(+)</name>
        <dbReference type="ChEBI" id="CHEBI:57540"/>
    </ligand>
</feature>
<evidence type="ECO:0000256" key="2">
    <source>
        <dbReference type="ARBA" id="ARBA00012995"/>
    </source>
</evidence>